<evidence type="ECO:0000313" key="3">
    <source>
        <dbReference type="Proteomes" id="UP000306509"/>
    </source>
</evidence>
<feature type="transmembrane region" description="Helical" evidence="1">
    <location>
        <begin position="60"/>
        <end position="80"/>
    </location>
</feature>
<organism evidence="2 3">
    <name type="scientific">Robinsoniella peoriensis</name>
    <dbReference type="NCBI Taxonomy" id="180332"/>
    <lineage>
        <taxon>Bacteria</taxon>
        <taxon>Bacillati</taxon>
        <taxon>Bacillota</taxon>
        <taxon>Clostridia</taxon>
        <taxon>Lachnospirales</taxon>
        <taxon>Lachnospiraceae</taxon>
        <taxon>Robinsoniella</taxon>
    </lineage>
</organism>
<dbReference type="AlphaFoldDB" id="A0A4U8QBB5"/>
<evidence type="ECO:0000313" key="2">
    <source>
        <dbReference type="EMBL" id="TLD02297.1"/>
    </source>
</evidence>
<proteinExistence type="predicted"/>
<dbReference type="Proteomes" id="UP000306509">
    <property type="component" value="Unassembled WGS sequence"/>
</dbReference>
<comment type="caution">
    <text evidence="2">The sequence shown here is derived from an EMBL/GenBank/DDBJ whole genome shotgun (WGS) entry which is preliminary data.</text>
</comment>
<evidence type="ECO:0000256" key="1">
    <source>
        <dbReference type="SAM" id="Phobius"/>
    </source>
</evidence>
<protein>
    <submittedName>
        <fullName evidence="2">Uncharacterized protein</fullName>
    </submittedName>
</protein>
<accession>A0A4U8QBB5</accession>
<keyword evidence="3" id="KW-1185">Reference proteome</keyword>
<keyword evidence="1" id="KW-1133">Transmembrane helix</keyword>
<dbReference type="RefSeq" id="WP_027294305.1">
    <property type="nucleotide sequence ID" value="NZ_CABMJZ010000058.1"/>
</dbReference>
<keyword evidence="1" id="KW-0472">Membrane</keyword>
<dbReference type="EMBL" id="QGQD01000018">
    <property type="protein sequence ID" value="TLD02297.1"/>
    <property type="molecule type" value="Genomic_DNA"/>
</dbReference>
<keyword evidence="1" id="KW-0812">Transmembrane</keyword>
<feature type="transmembrane region" description="Helical" evidence="1">
    <location>
        <begin position="100"/>
        <end position="123"/>
    </location>
</feature>
<name>A0A4U8QBB5_9FIRM</name>
<reference evidence="2 3" key="1">
    <citation type="journal article" date="2019" name="Anaerobe">
        <title>Detection of Robinsoniella peoriensis in multiple bone samples of a trauma patient.</title>
        <authorList>
            <person name="Schrottner P."/>
            <person name="Hartwich K."/>
            <person name="Bunk B."/>
            <person name="Schober I."/>
            <person name="Helbig S."/>
            <person name="Rudolph W.W."/>
            <person name="Gunzer F."/>
        </authorList>
    </citation>
    <scope>NUCLEOTIDE SEQUENCE [LARGE SCALE GENOMIC DNA]</scope>
    <source>
        <strain evidence="2 3">DSM 106044</strain>
    </source>
</reference>
<sequence>MYKKSSYEKRKINNFIKFCCNARVGEIKRRIKDMSEGEVVWIRAKLKYKITANENSSMNFSMLALCISTVSILMTIVQFLMNSDKIILTEEKILELKTLFLVLVVCISIYVIGVMCYSVYLSVKNAKATMALSYLDDFGKKE</sequence>
<gene>
    <name evidence="2" type="ORF">DSM106044_00810</name>
</gene>